<evidence type="ECO:0000259" key="7">
    <source>
        <dbReference type="PROSITE" id="PS51733"/>
    </source>
</evidence>
<dbReference type="GO" id="GO:0004077">
    <property type="term" value="F:biotin--[biotin carboxyl-carrier protein] ligase activity"/>
    <property type="evidence" value="ECO:0007669"/>
    <property type="project" value="UniProtKB-EC"/>
</dbReference>
<dbReference type="AlphaFoldDB" id="A0LRW2"/>
<dbReference type="InterPro" id="IPR004143">
    <property type="entry name" value="BPL_LPL_catalytic"/>
</dbReference>
<name>A0LRW2_ACIC1</name>
<proteinExistence type="predicted"/>
<dbReference type="eggNOG" id="COG0340">
    <property type="taxonomic scope" value="Bacteria"/>
</dbReference>
<evidence type="ECO:0000256" key="2">
    <source>
        <dbReference type="ARBA" id="ARBA00022741"/>
    </source>
</evidence>
<evidence type="ECO:0000256" key="6">
    <source>
        <dbReference type="SAM" id="MobiDB-lite"/>
    </source>
</evidence>
<dbReference type="SUPFAM" id="SSF50037">
    <property type="entry name" value="C-terminal domain of transcriptional repressors"/>
    <property type="match status" value="1"/>
</dbReference>
<feature type="region of interest" description="Disordered" evidence="6">
    <location>
        <begin position="240"/>
        <end position="276"/>
    </location>
</feature>
<dbReference type="SUPFAM" id="SSF55681">
    <property type="entry name" value="Class II aaRS and biotin synthetases"/>
    <property type="match status" value="1"/>
</dbReference>
<dbReference type="Pfam" id="PF03099">
    <property type="entry name" value="BPL_LplA_LipB"/>
    <property type="match status" value="1"/>
</dbReference>
<dbReference type="InterPro" id="IPR003142">
    <property type="entry name" value="BPL_C"/>
</dbReference>
<sequence>MTSLSPAGGESATAGDFRVSDEIPHFSDGIALGFSDEASRFSAEITGGRWAASDPTMFRIVAKPVTASTNDDVAAAARTGEPEGLVVVADYQRAGRGRRGRSWQAPPGTALTFSVLLRPARPLAPRWQIFPLLAGIAVVEGIRDATGITLGLKWPNDVVSRDDAKLGGILVERLPDADDALVVGIGLNVTLGRDQRPTPTATSLALLGAGQTSRGVLLRNILTALENWYRRWCSWAMEKPATGGPGGPTSDADPATRPANPVTGESGGPRPGPSDHVDLDPVLSAYREYSATIGRRVRVELADGTRVVGMATGIDPDGALLVDTDDAGARRVTAGEVVHLR</sequence>
<dbReference type="PANTHER" id="PTHR12835">
    <property type="entry name" value="BIOTIN PROTEIN LIGASE"/>
    <property type="match status" value="1"/>
</dbReference>
<dbReference type="InterPro" id="IPR045864">
    <property type="entry name" value="aa-tRNA-synth_II/BPL/LPL"/>
</dbReference>
<dbReference type="Proteomes" id="UP000008221">
    <property type="component" value="Chromosome"/>
</dbReference>
<evidence type="ECO:0000313" key="9">
    <source>
        <dbReference type="Proteomes" id="UP000008221"/>
    </source>
</evidence>
<keyword evidence="3" id="KW-0067">ATP-binding</keyword>
<dbReference type="InterPro" id="IPR004408">
    <property type="entry name" value="Biotin_CoA_COase_ligase"/>
</dbReference>
<evidence type="ECO:0000256" key="4">
    <source>
        <dbReference type="ARBA" id="ARBA00023267"/>
    </source>
</evidence>
<dbReference type="HOGENOM" id="CLU_051096_5_0_11"/>
<evidence type="ECO:0000256" key="5">
    <source>
        <dbReference type="ARBA" id="ARBA00024227"/>
    </source>
</evidence>
<dbReference type="PROSITE" id="PS51733">
    <property type="entry name" value="BPL_LPL_CATALYTIC"/>
    <property type="match status" value="1"/>
</dbReference>
<protein>
    <recommendedName>
        <fullName evidence="5">biotin--[biotin carboxyl-carrier protein] ligase</fullName>
        <ecNumber evidence="5">6.3.4.15</ecNumber>
    </recommendedName>
</protein>
<dbReference type="RefSeq" id="WP_011719235.1">
    <property type="nucleotide sequence ID" value="NC_008578.1"/>
</dbReference>
<dbReference type="CDD" id="cd16442">
    <property type="entry name" value="BPL"/>
    <property type="match status" value="1"/>
</dbReference>
<dbReference type="InterPro" id="IPR008988">
    <property type="entry name" value="Transcriptional_repressor_C"/>
</dbReference>
<keyword evidence="1 8" id="KW-0436">Ligase</keyword>
<dbReference type="Gene3D" id="3.30.930.10">
    <property type="entry name" value="Bira Bifunctional Protein, Domain 2"/>
    <property type="match status" value="1"/>
</dbReference>
<evidence type="ECO:0000256" key="1">
    <source>
        <dbReference type="ARBA" id="ARBA00022598"/>
    </source>
</evidence>
<dbReference type="PANTHER" id="PTHR12835:SF5">
    <property type="entry name" value="BIOTIN--PROTEIN LIGASE"/>
    <property type="match status" value="1"/>
</dbReference>
<dbReference type="NCBIfam" id="TIGR00121">
    <property type="entry name" value="birA_ligase"/>
    <property type="match status" value="1"/>
</dbReference>
<dbReference type="Gene3D" id="2.30.30.100">
    <property type="match status" value="1"/>
</dbReference>
<dbReference type="STRING" id="351607.Acel_0398"/>
<dbReference type="GO" id="GO:0005524">
    <property type="term" value="F:ATP binding"/>
    <property type="evidence" value="ECO:0007669"/>
    <property type="project" value="UniProtKB-KW"/>
</dbReference>
<organism evidence="8 9">
    <name type="scientific">Acidothermus cellulolyticus (strain ATCC 43068 / DSM 8971 / 11B)</name>
    <dbReference type="NCBI Taxonomy" id="351607"/>
    <lineage>
        <taxon>Bacteria</taxon>
        <taxon>Bacillati</taxon>
        <taxon>Actinomycetota</taxon>
        <taxon>Actinomycetes</taxon>
        <taxon>Acidothermales</taxon>
        <taxon>Acidothermaceae</taxon>
        <taxon>Acidothermus</taxon>
    </lineage>
</organism>
<gene>
    <name evidence="8" type="ordered locus">Acel_0398</name>
</gene>
<dbReference type="EC" id="6.3.4.15" evidence="5"/>
<evidence type="ECO:0000313" key="8">
    <source>
        <dbReference type="EMBL" id="ABK52172.1"/>
    </source>
</evidence>
<dbReference type="GO" id="GO:0005737">
    <property type="term" value="C:cytoplasm"/>
    <property type="evidence" value="ECO:0007669"/>
    <property type="project" value="TreeGrafter"/>
</dbReference>
<dbReference type="OrthoDB" id="9807064at2"/>
<dbReference type="KEGG" id="ace:Acel_0398"/>
<keyword evidence="2" id="KW-0547">Nucleotide-binding</keyword>
<accession>A0LRW2</accession>
<feature type="domain" description="BPL/LPL catalytic" evidence="7">
    <location>
        <begin position="59"/>
        <end position="233"/>
    </location>
</feature>
<dbReference type="Pfam" id="PF02237">
    <property type="entry name" value="BPL_C"/>
    <property type="match status" value="1"/>
</dbReference>
<keyword evidence="4" id="KW-0092">Biotin</keyword>
<dbReference type="InParanoid" id="A0LRW2"/>
<keyword evidence="9" id="KW-1185">Reference proteome</keyword>
<reference evidence="8 9" key="1">
    <citation type="journal article" date="2009" name="Genome Res.">
        <title>Complete genome of the cellulolytic thermophile Acidothermus cellulolyticus 11B provides insights into its ecophysiological and evolutionary adaptations.</title>
        <authorList>
            <person name="Barabote R.D."/>
            <person name="Xie G."/>
            <person name="Leu D.H."/>
            <person name="Normand P."/>
            <person name="Necsulea A."/>
            <person name="Daubin V."/>
            <person name="Medigue C."/>
            <person name="Adney W.S."/>
            <person name="Xu X.C."/>
            <person name="Lapidus A."/>
            <person name="Parales R.E."/>
            <person name="Detter C."/>
            <person name="Pujic P."/>
            <person name="Bruce D."/>
            <person name="Lavire C."/>
            <person name="Challacombe J.F."/>
            <person name="Brettin T.S."/>
            <person name="Berry A.M."/>
        </authorList>
    </citation>
    <scope>NUCLEOTIDE SEQUENCE [LARGE SCALE GENOMIC DNA]</scope>
    <source>
        <strain evidence="9">ATCC 43068 / DSM 8971 / 11B</strain>
    </source>
</reference>
<dbReference type="EMBL" id="CP000481">
    <property type="protein sequence ID" value="ABK52172.1"/>
    <property type="molecule type" value="Genomic_DNA"/>
</dbReference>
<dbReference type="FunCoup" id="A0LRW2">
    <property type="interactions" value="83"/>
</dbReference>
<evidence type="ECO:0000256" key="3">
    <source>
        <dbReference type="ARBA" id="ARBA00022840"/>
    </source>
</evidence>